<dbReference type="EMBL" id="GEDV01011674">
    <property type="protein sequence ID" value="JAP76883.1"/>
    <property type="molecule type" value="Transcribed_RNA"/>
</dbReference>
<feature type="signal peptide" evidence="2">
    <location>
        <begin position="1"/>
        <end position="24"/>
    </location>
</feature>
<proteinExistence type="predicted"/>
<evidence type="ECO:0000256" key="2">
    <source>
        <dbReference type="SAM" id="SignalP"/>
    </source>
</evidence>
<name>A0A131YBZ3_RHIAP</name>
<keyword evidence="2" id="KW-0732">Signal</keyword>
<reference evidence="3" key="1">
    <citation type="journal article" date="2016" name="Ticks Tick Borne Dis.">
        <title>De novo assembly and annotation of the salivary gland transcriptome of Rhipicephalus appendiculatus male and female ticks during blood feeding.</title>
        <authorList>
            <person name="de Castro M.H."/>
            <person name="de Klerk D."/>
            <person name="Pienaar R."/>
            <person name="Latif A.A."/>
            <person name="Rees D.J."/>
            <person name="Mans B.J."/>
        </authorList>
    </citation>
    <scope>NUCLEOTIDE SEQUENCE</scope>
    <source>
        <tissue evidence="3">Salivary glands</tissue>
    </source>
</reference>
<feature type="compositionally biased region" description="Basic and acidic residues" evidence="1">
    <location>
        <begin position="129"/>
        <end position="143"/>
    </location>
</feature>
<protein>
    <submittedName>
        <fullName evidence="3">Uncharacterized protein</fullName>
    </submittedName>
</protein>
<feature type="region of interest" description="Disordered" evidence="1">
    <location>
        <begin position="126"/>
        <end position="169"/>
    </location>
</feature>
<evidence type="ECO:0000256" key="1">
    <source>
        <dbReference type="SAM" id="MobiDB-lite"/>
    </source>
</evidence>
<feature type="chain" id="PRO_5007284617" evidence="2">
    <location>
        <begin position="25"/>
        <end position="169"/>
    </location>
</feature>
<sequence>MNLRCLALLLWSVHLISGPERTAAEAFLCLRFHTMHRFREVLRTMSFSSLFFQVWDSVGRGRLGDERACRSAHHSRTPLLKAAVCQVCSAVPEQRSGDVRAVADVVNVQGAAGVLSFLLGKLGFSQNEGKGDKGRDDQRDHDRRHLSKPQGGPEFGPCGPSASQPPSKG</sequence>
<accession>A0A131YBZ3</accession>
<organism evidence="3">
    <name type="scientific">Rhipicephalus appendiculatus</name>
    <name type="common">Brown ear tick</name>
    <dbReference type="NCBI Taxonomy" id="34631"/>
    <lineage>
        <taxon>Eukaryota</taxon>
        <taxon>Metazoa</taxon>
        <taxon>Ecdysozoa</taxon>
        <taxon>Arthropoda</taxon>
        <taxon>Chelicerata</taxon>
        <taxon>Arachnida</taxon>
        <taxon>Acari</taxon>
        <taxon>Parasitiformes</taxon>
        <taxon>Ixodida</taxon>
        <taxon>Ixodoidea</taxon>
        <taxon>Ixodidae</taxon>
        <taxon>Rhipicephalinae</taxon>
        <taxon>Rhipicephalus</taxon>
        <taxon>Rhipicephalus</taxon>
    </lineage>
</organism>
<dbReference type="AlphaFoldDB" id="A0A131YBZ3"/>
<evidence type="ECO:0000313" key="3">
    <source>
        <dbReference type="EMBL" id="JAP76883.1"/>
    </source>
</evidence>